<keyword evidence="5 7" id="KW-0040">ANK repeat</keyword>
<feature type="repeat" description="ANK" evidence="7">
    <location>
        <begin position="282"/>
        <end position="314"/>
    </location>
</feature>
<dbReference type="SUPFAM" id="SSF48403">
    <property type="entry name" value="Ankyrin repeat"/>
    <property type="match status" value="1"/>
</dbReference>
<protein>
    <submittedName>
        <fullName evidence="11">Ankyrin repeat family protein</fullName>
    </submittedName>
</protein>
<reference evidence="11" key="1">
    <citation type="submission" date="2022-08" db="EMBL/GenBank/DDBJ databases">
        <authorList>
            <person name="Marques A."/>
        </authorList>
    </citation>
    <scope>NUCLEOTIDE SEQUENCE</scope>
    <source>
        <strain evidence="11">RhyPub2mFocal</strain>
        <tissue evidence="11">Leaves</tissue>
    </source>
</reference>
<evidence type="ECO:0000256" key="2">
    <source>
        <dbReference type="ARBA" id="ARBA00022692"/>
    </source>
</evidence>
<dbReference type="EMBL" id="JAMFTS010000004">
    <property type="protein sequence ID" value="KAJ4764323.1"/>
    <property type="molecule type" value="Genomic_DNA"/>
</dbReference>
<evidence type="ECO:0000313" key="11">
    <source>
        <dbReference type="EMBL" id="KAJ4764323.1"/>
    </source>
</evidence>
<sequence length="559" mass="61403">MAETNLEITAATTDQPSGSNHHATDNQTSDSGVGERPMDRQLLKACTTGDLNLFKHLILRDPEDALFSVTPQGDNCLHIAAMLGHQQFAERVWATYPFLFSATNKDGETPLMAAIMAANAALAADMLSAALQLMQPDLEGGTKPLNDMLLKFDERGDNALHHTLRNGFEDLAVRLLDIEPRLSEQANKIGESPMHMAARRGYSSVVKKLLQIPSSVFYGPGKYSALHAAVDSGHTGRPELAYHVAEDGRTPLVVAIFVNNPEIVKILLEHDPNLAYFKNEATGFTPLHDAACHGSVPIVELIISACPDSAYTTTKEYSENALHLAIGHEKLELVDVILRTPQLHRLINQVDNRGDLPLHYAARMCNPKILRSLLSHNGQDYTASNLKNANGNESFTLVSKVIPSGWKNTASHKSKREIKKQAIQEVKSLTASDSSDAGLPIFARKAAFQVFLISDTIAMCSSLSVAFLCVLATWEDLDYLLNYRKTTRALMWCAYAATAVSFGTGLFTVMAHKSLWLAILILVLSCIPPFISKIIGDWPKIMVRLRVGRQFRSDLVPNI</sequence>
<evidence type="ECO:0000256" key="7">
    <source>
        <dbReference type="PROSITE-ProRule" id="PRU00023"/>
    </source>
</evidence>
<dbReference type="PANTHER" id="PTHR24186:SF54">
    <property type="entry name" value="PGG DOMAIN-CONTAINING PROTEIN"/>
    <property type="match status" value="1"/>
</dbReference>
<keyword evidence="2 9" id="KW-0812">Transmembrane</keyword>
<dbReference type="InterPro" id="IPR026961">
    <property type="entry name" value="PGG_dom"/>
</dbReference>
<evidence type="ECO:0000256" key="3">
    <source>
        <dbReference type="ARBA" id="ARBA00022737"/>
    </source>
</evidence>
<evidence type="ECO:0000256" key="6">
    <source>
        <dbReference type="ARBA" id="ARBA00023136"/>
    </source>
</evidence>
<keyword evidence="12" id="KW-1185">Reference proteome</keyword>
<dbReference type="AlphaFoldDB" id="A0AAV8D626"/>
<feature type="transmembrane region" description="Helical" evidence="9">
    <location>
        <begin position="456"/>
        <end position="477"/>
    </location>
</feature>
<organism evidence="11 12">
    <name type="scientific">Rhynchospora pubera</name>
    <dbReference type="NCBI Taxonomy" id="906938"/>
    <lineage>
        <taxon>Eukaryota</taxon>
        <taxon>Viridiplantae</taxon>
        <taxon>Streptophyta</taxon>
        <taxon>Embryophyta</taxon>
        <taxon>Tracheophyta</taxon>
        <taxon>Spermatophyta</taxon>
        <taxon>Magnoliopsida</taxon>
        <taxon>Liliopsida</taxon>
        <taxon>Poales</taxon>
        <taxon>Cyperaceae</taxon>
        <taxon>Cyperoideae</taxon>
        <taxon>Rhynchosporeae</taxon>
        <taxon>Rhynchospora</taxon>
    </lineage>
</organism>
<dbReference type="PROSITE" id="PS50297">
    <property type="entry name" value="ANK_REP_REGION"/>
    <property type="match status" value="3"/>
</dbReference>
<feature type="transmembrane region" description="Helical" evidence="9">
    <location>
        <begin position="515"/>
        <end position="536"/>
    </location>
</feature>
<dbReference type="GO" id="GO:0005886">
    <property type="term" value="C:plasma membrane"/>
    <property type="evidence" value="ECO:0007669"/>
    <property type="project" value="TreeGrafter"/>
</dbReference>
<dbReference type="PROSITE" id="PS50088">
    <property type="entry name" value="ANK_REPEAT"/>
    <property type="match status" value="3"/>
</dbReference>
<keyword evidence="6 9" id="KW-0472">Membrane</keyword>
<accession>A0AAV8D626</accession>
<feature type="compositionally biased region" description="Polar residues" evidence="8">
    <location>
        <begin position="1"/>
        <end position="31"/>
    </location>
</feature>
<feature type="transmembrane region" description="Helical" evidence="9">
    <location>
        <begin position="489"/>
        <end position="509"/>
    </location>
</feature>
<dbReference type="Pfam" id="PF12796">
    <property type="entry name" value="Ank_2"/>
    <property type="match status" value="4"/>
</dbReference>
<evidence type="ECO:0000256" key="5">
    <source>
        <dbReference type="ARBA" id="ARBA00023043"/>
    </source>
</evidence>
<dbReference type="Pfam" id="PF13962">
    <property type="entry name" value="PGG"/>
    <property type="match status" value="1"/>
</dbReference>
<comment type="subcellular location">
    <subcellularLocation>
        <location evidence="1">Membrane</location>
        <topology evidence="1">Multi-pass membrane protein</topology>
    </subcellularLocation>
</comment>
<evidence type="ECO:0000256" key="9">
    <source>
        <dbReference type="SAM" id="Phobius"/>
    </source>
</evidence>
<feature type="domain" description="PGG" evidence="10">
    <location>
        <begin position="433"/>
        <end position="508"/>
    </location>
</feature>
<dbReference type="PANTHER" id="PTHR24186">
    <property type="entry name" value="PROTEIN PHOSPHATASE 1 REGULATORY SUBUNIT"/>
    <property type="match status" value="1"/>
</dbReference>
<dbReference type="InterPro" id="IPR036770">
    <property type="entry name" value="Ankyrin_rpt-contain_sf"/>
</dbReference>
<feature type="repeat" description="ANK" evidence="7">
    <location>
        <begin position="189"/>
        <end position="211"/>
    </location>
</feature>
<keyword evidence="3" id="KW-0677">Repeat</keyword>
<evidence type="ECO:0000259" key="10">
    <source>
        <dbReference type="Pfam" id="PF13962"/>
    </source>
</evidence>
<feature type="repeat" description="ANK" evidence="7">
    <location>
        <begin position="247"/>
        <end position="279"/>
    </location>
</feature>
<keyword evidence="4 9" id="KW-1133">Transmembrane helix</keyword>
<evidence type="ECO:0000313" key="12">
    <source>
        <dbReference type="Proteomes" id="UP001140206"/>
    </source>
</evidence>
<comment type="caution">
    <text evidence="11">The sequence shown here is derived from an EMBL/GenBank/DDBJ whole genome shotgun (WGS) entry which is preliminary data.</text>
</comment>
<proteinExistence type="predicted"/>
<gene>
    <name evidence="11" type="ORF">LUZ62_074698</name>
</gene>
<dbReference type="InterPro" id="IPR002110">
    <property type="entry name" value="Ankyrin_rpt"/>
</dbReference>
<dbReference type="Proteomes" id="UP001140206">
    <property type="component" value="Chromosome 4"/>
</dbReference>
<evidence type="ECO:0000256" key="8">
    <source>
        <dbReference type="SAM" id="MobiDB-lite"/>
    </source>
</evidence>
<evidence type="ECO:0000256" key="4">
    <source>
        <dbReference type="ARBA" id="ARBA00022989"/>
    </source>
</evidence>
<feature type="region of interest" description="Disordered" evidence="8">
    <location>
        <begin position="1"/>
        <end position="36"/>
    </location>
</feature>
<dbReference type="SMART" id="SM00248">
    <property type="entry name" value="ANK"/>
    <property type="match status" value="8"/>
</dbReference>
<evidence type="ECO:0000256" key="1">
    <source>
        <dbReference type="ARBA" id="ARBA00004141"/>
    </source>
</evidence>
<name>A0AAV8D626_9POAL</name>
<dbReference type="Gene3D" id="1.25.40.20">
    <property type="entry name" value="Ankyrin repeat-containing domain"/>
    <property type="match status" value="2"/>
</dbReference>